<dbReference type="GO" id="GO:0003989">
    <property type="term" value="F:acetyl-CoA carboxylase activity"/>
    <property type="evidence" value="ECO:0007669"/>
    <property type="project" value="InterPro"/>
</dbReference>
<evidence type="ECO:0000313" key="3">
    <source>
        <dbReference type="Proteomes" id="UP000321393"/>
    </source>
</evidence>
<dbReference type="InterPro" id="IPR013537">
    <property type="entry name" value="AcCoA_COase_cen"/>
</dbReference>
<dbReference type="GO" id="GO:0006633">
    <property type="term" value="P:fatty acid biosynthetic process"/>
    <property type="evidence" value="ECO:0007669"/>
    <property type="project" value="InterPro"/>
</dbReference>
<dbReference type="GO" id="GO:0005524">
    <property type="term" value="F:ATP binding"/>
    <property type="evidence" value="ECO:0007669"/>
    <property type="project" value="InterPro"/>
</dbReference>
<dbReference type="OrthoDB" id="849160at2759"/>
<feature type="domain" description="Acetyl-CoA carboxylase central" evidence="1">
    <location>
        <begin position="30"/>
        <end position="120"/>
    </location>
</feature>
<evidence type="ECO:0000259" key="1">
    <source>
        <dbReference type="Pfam" id="PF08326"/>
    </source>
</evidence>
<sequence>MSFAALTQPEKAKNVEAAALLNNSCLRSAIKPDHAHMYLYILREQQIGDLVPYHKRAIFDTEEKEAAMETILGELAREIQSFIGVRMHKLGVCEWEVKLWLDSSGQENGAWRVVVTNVTGKGKAFNNTRVKHRVKWSIKVPTISNKLADMMIIHGGNMAKSQSKIDIGFHNNVM</sequence>
<reference evidence="2 3" key="1">
    <citation type="submission" date="2019-08" db="EMBL/GenBank/DDBJ databases">
        <title>Draft genome sequences of two oriental melons (Cucumis melo L. var makuwa).</title>
        <authorList>
            <person name="Kwon S.-Y."/>
        </authorList>
    </citation>
    <scope>NUCLEOTIDE SEQUENCE [LARGE SCALE GENOMIC DNA]</scope>
    <source>
        <strain evidence="3">cv. SW 3</strain>
        <tissue evidence="2">Leaf</tissue>
    </source>
</reference>
<name>A0A5A7U8V0_CUCMM</name>
<dbReference type="STRING" id="1194695.A0A5A7U8V0"/>
<dbReference type="Pfam" id="PF08326">
    <property type="entry name" value="ACC_central"/>
    <property type="match status" value="1"/>
</dbReference>
<comment type="caution">
    <text evidence="2">The sequence shown here is derived from an EMBL/GenBank/DDBJ whole genome shotgun (WGS) entry which is preliminary data.</text>
</comment>
<proteinExistence type="predicted"/>
<gene>
    <name evidence="2" type="ORF">E6C27_scaffold60G00940</name>
</gene>
<dbReference type="AlphaFoldDB" id="A0A5A7U8V0"/>
<accession>A0A5A7U8V0</accession>
<evidence type="ECO:0000313" key="2">
    <source>
        <dbReference type="EMBL" id="KAA0051708.1"/>
    </source>
</evidence>
<organism evidence="2 3">
    <name type="scientific">Cucumis melo var. makuwa</name>
    <name type="common">Oriental melon</name>
    <dbReference type="NCBI Taxonomy" id="1194695"/>
    <lineage>
        <taxon>Eukaryota</taxon>
        <taxon>Viridiplantae</taxon>
        <taxon>Streptophyta</taxon>
        <taxon>Embryophyta</taxon>
        <taxon>Tracheophyta</taxon>
        <taxon>Spermatophyta</taxon>
        <taxon>Magnoliopsida</taxon>
        <taxon>eudicotyledons</taxon>
        <taxon>Gunneridae</taxon>
        <taxon>Pentapetalae</taxon>
        <taxon>rosids</taxon>
        <taxon>fabids</taxon>
        <taxon>Cucurbitales</taxon>
        <taxon>Cucurbitaceae</taxon>
        <taxon>Benincaseae</taxon>
        <taxon>Cucumis</taxon>
    </lineage>
</organism>
<dbReference type="PANTHER" id="PTHR45728">
    <property type="entry name" value="ACETYL-COA CARBOXYLASE, ISOFORM A"/>
    <property type="match status" value="1"/>
</dbReference>
<dbReference type="Proteomes" id="UP000321393">
    <property type="component" value="Unassembled WGS sequence"/>
</dbReference>
<protein>
    <submittedName>
        <fullName evidence="2">Acetyl-CoA carboxylase 1-like</fullName>
    </submittedName>
</protein>
<dbReference type="PANTHER" id="PTHR45728:SF3">
    <property type="entry name" value="ACETYL-COA CARBOXYLASE"/>
    <property type="match status" value="1"/>
</dbReference>
<dbReference type="InterPro" id="IPR049076">
    <property type="entry name" value="ACCA"/>
</dbReference>
<dbReference type="EMBL" id="SSTE01011134">
    <property type="protein sequence ID" value="KAA0051708.1"/>
    <property type="molecule type" value="Genomic_DNA"/>
</dbReference>